<name>A0ABV6QNB0_9ACTN</name>
<reference evidence="2 3" key="1">
    <citation type="submission" date="2024-09" db="EMBL/GenBank/DDBJ databases">
        <authorList>
            <person name="Sun Q."/>
            <person name="Mori K."/>
        </authorList>
    </citation>
    <scope>NUCLEOTIDE SEQUENCE [LARGE SCALE GENOMIC DNA]</scope>
    <source>
        <strain evidence="2 3">CGMCC 1.15906</strain>
    </source>
</reference>
<comment type="caution">
    <text evidence="2">The sequence shown here is derived from an EMBL/GenBank/DDBJ whole genome shotgun (WGS) entry which is preliminary data.</text>
</comment>
<dbReference type="RefSeq" id="WP_380049270.1">
    <property type="nucleotide sequence ID" value="NZ_JBHLTC010000022.1"/>
</dbReference>
<accession>A0ABV6QNB0</accession>
<keyword evidence="1" id="KW-0812">Transmembrane</keyword>
<evidence type="ECO:0000313" key="2">
    <source>
        <dbReference type="EMBL" id="MFC0626131.1"/>
    </source>
</evidence>
<keyword evidence="1" id="KW-0472">Membrane</keyword>
<protein>
    <submittedName>
        <fullName evidence="2">Uncharacterized protein</fullName>
    </submittedName>
</protein>
<evidence type="ECO:0000313" key="3">
    <source>
        <dbReference type="Proteomes" id="UP001589890"/>
    </source>
</evidence>
<keyword evidence="3" id="KW-1185">Reference proteome</keyword>
<proteinExistence type="predicted"/>
<dbReference type="EMBL" id="JBHLTC010000022">
    <property type="protein sequence ID" value="MFC0626131.1"/>
    <property type="molecule type" value="Genomic_DNA"/>
</dbReference>
<dbReference type="Proteomes" id="UP001589890">
    <property type="component" value="Unassembled WGS sequence"/>
</dbReference>
<organism evidence="2 3">
    <name type="scientific">Kribbella deserti</name>
    <dbReference type="NCBI Taxonomy" id="1926257"/>
    <lineage>
        <taxon>Bacteria</taxon>
        <taxon>Bacillati</taxon>
        <taxon>Actinomycetota</taxon>
        <taxon>Actinomycetes</taxon>
        <taxon>Propionibacteriales</taxon>
        <taxon>Kribbellaceae</taxon>
        <taxon>Kribbella</taxon>
    </lineage>
</organism>
<feature type="transmembrane region" description="Helical" evidence="1">
    <location>
        <begin position="30"/>
        <end position="49"/>
    </location>
</feature>
<sequence>MNGKKAAALITAALFIGSRADEAASWVAAHAFSLAWLVPAWTFLAVAAYRAGRRRSKRLFVDLPDARVRSLTQTHSTTHHMDAL</sequence>
<keyword evidence="1" id="KW-1133">Transmembrane helix</keyword>
<evidence type="ECO:0000256" key="1">
    <source>
        <dbReference type="SAM" id="Phobius"/>
    </source>
</evidence>
<gene>
    <name evidence="2" type="ORF">ACFFGN_18785</name>
</gene>